<sequence length="283" mass="30234">MQAEAGRQILNAVIAGQLSVAQGAQAFVAGAMMAQGAGIAATTRMVPGSLAGIAADGRALATLLYLPAMTTAQALQMGMSGEAAMVRGLNQMATIVATTVTDTARTATQVAMTAEPRCVAYVRVVRLPACSRCIVLAGRQYSYSTGFKRHPRCDCGMEPLSESEWKDQPSPETLFQQMTPEERRRRFGVAGAEAIENGADISQIVNARRGMTTTSTGKQVTTEGTTRRGIGGRALDAGFQKYTGQGRYARSREARLMPEQILRQASGNRELQIALLKKHGYIT</sequence>
<name>A0A852ZUK4_9ACTN</name>
<dbReference type="EMBL" id="JACBZD010000001">
    <property type="protein sequence ID" value="NYI06066.1"/>
    <property type="molecule type" value="Genomic_DNA"/>
</dbReference>
<dbReference type="Proteomes" id="UP000567795">
    <property type="component" value="Unassembled WGS sequence"/>
</dbReference>
<dbReference type="InterPro" id="IPR057369">
    <property type="entry name" value="VG15"/>
</dbReference>
<keyword evidence="2" id="KW-1185">Reference proteome</keyword>
<evidence type="ECO:0000313" key="1">
    <source>
        <dbReference type="EMBL" id="NYI06066.1"/>
    </source>
</evidence>
<organism evidence="1 2">
    <name type="scientific">Allostreptomyces psammosilenae</name>
    <dbReference type="NCBI Taxonomy" id="1892865"/>
    <lineage>
        <taxon>Bacteria</taxon>
        <taxon>Bacillati</taxon>
        <taxon>Actinomycetota</taxon>
        <taxon>Actinomycetes</taxon>
        <taxon>Kitasatosporales</taxon>
        <taxon>Streptomycetaceae</taxon>
        <taxon>Allostreptomyces</taxon>
    </lineage>
</organism>
<dbReference type="RefSeq" id="WP_246449900.1">
    <property type="nucleotide sequence ID" value="NZ_JACBZD010000001.1"/>
</dbReference>
<accession>A0A852ZUK4</accession>
<dbReference type="Pfam" id="PF25310">
    <property type="entry name" value="VG15"/>
    <property type="match status" value="1"/>
</dbReference>
<reference evidence="1 2" key="1">
    <citation type="submission" date="2020-07" db="EMBL/GenBank/DDBJ databases">
        <title>Sequencing the genomes of 1000 actinobacteria strains.</title>
        <authorList>
            <person name="Klenk H.-P."/>
        </authorList>
    </citation>
    <scope>NUCLEOTIDE SEQUENCE [LARGE SCALE GENOMIC DNA]</scope>
    <source>
        <strain evidence="1 2">DSM 42178</strain>
    </source>
</reference>
<evidence type="ECO:0000313" key="2">
    <source>
        <dbReference type="Proteomes" id="UP000567795"/>
    </source>
</evidence>
<protein>
    <recommendedName>
        <fullName evidence="3">Capsid maturation protease</fullName>
    </recommendedName>
</protein>
<evidence type="ECO:0008006" key="3">
    <source>
        <dbReference type="Google" id="ProtNLM"/>
    </source>
</evidence>
<proteinExistence type="predicted"/>
<dbReference type="AlphaFoldDB" id="A0A852ZUK4"/>
<comment type="caution">
    <text evidence="1">The sequence shown here is derived from an EMBL/GenBank/DDBJ whole genome shotgun (WGS) entry which is preliminary data.</text>
</comment>
<gene>
    <name evidence="1" type="ORF">FHU37_003009</name>
</gene>